<dbReference type="InterPro" id="IPR027417">
    <property type="entry name" value="P-loop_NTPase"/>
</dbReference>
<keyword evidence="10" id="KW-0378">Hydrolase</keyword>
<reference evidence="11" key="1">
    <citation type="submission" date="2015-07" db="EMBL/GenBank/DDBJ databases">
        <authorList>
            <person name="Zylicz-Stachula A."/>
            <person name="Jezewska-Frackowiak J."/>
            <person name="Czajkowska E."/>
            <person name="Skowron P.M."/>
        </authorList>
    </citation>
    <scope>NUCLEOTIDE SEQUENCE [LARGE SCALE GENOMIC DNA]</scope>
    <source>
        <strain evidence="11">ATCC 25104 / DSM 625 / JCM 10724 / NBRC 103206 / NCIMB 11243 / YT-1</strain>
    </source>
</reference>
<dbReference type="SUPFAM" id="SSF52540">
    <property type="entry name" value="P-loop containing nucleoside triphosphate hydrolases"/>
    <property type="match status" value="2"/>
</dbReference>
<dbReference type="PROSITE" id="PS50893">
    <property type="entry name" value="ABC_TRANSPORTER_2"/>
    <property type="match status" value="2"/>
</dbReference>
<comment type="caution">
    <text evidence="10">The sequence shown here is derived from an EMBL/GenBank/DDBJ whole genome shotgun (WGS) entry which is preliminary data.</text>
</comment>
<evidence type="ECO:0000256" key="4">
    <source>
        <dbReference type="ARBA" id="ARBA00022737"/>
    </source>
</evidence>
<dbReference type="Gene3D" id="3.40.50.300">
    <property type="entry name" value="P-loop containing nucleotide triphosphate hydrolases"/>
    <property type="match status" value="2"/>
</dbReference>
<evidence type="ECO:0000313" key="10">
    <source>
        <dbReference type="EMBL" id="KOX91114.1"/>
    </source>
</evidence>
<organism evidence="10 11">
    <name type="scientific">Thermus aquaticus</name>
    <dbReference type="NCBI Taxonomy" id="271"/>
    <lineage>
        <taxon>Bacteria</taxon>
        <taxon>Thermotogati</taxon>
        <taxon>Deinococcota</taxon>
        <taxon>Deinococci</taxon>
        <taxon>Thermales</taxon>
        <taxon>Thermaceae</taxon>
        <taxon>Thermus</taxon>
    </lineage>
</organism>
<evidence type="ECO:0000256" key="8">
    <source>
        <dbReference type="ARBA" id="ARBA00023136"/>
    </source>
</evidence>
<proteinExistence type="predicted"/>
<dbReference type="SMART" id="SM00382">
    <property type="entry name" value="AAA"/>
    <property type="match status" value="1"/>
</dbReference>
<dbReference type="CDD" id="cd03215">
    <property type="entry name" value="ABC_Carb_Monos_II"/>
    <property type="match status" value="1"/>
</dbReference>
<keyword evidence="3" id="KW-1003">Cell membrane</keyword>
<evidence type="ECO:0000256" key="7">
    <source>
        <dbReference type="ARBA" id="ARBA00022967"/>
    </source>
</evidence>
<dbReference type="EMBL" id="LHCI01000106">
    <property type="protein sequence ID" value="KOX91114.1"/>
    <property type="molecule type" value="Genomic_DNA"/>
</dbReference>
<dbReference type="PANTHER" id="PTHR43790">
    <property type="entry name" value="CARBOHYDRATE TRANSPORT ATP-BINDING PROTEIN MG119-RELATED"/>
    <property type="match status" value="1"/>
</dbReference>
<keyword evidence="6 10" id="KW-0067">ATP-binding</keyword>
<dbReference type="Proteomes" id="UP000037685">
    <property type="component" value="Unassembled WGS sequence"/>
</dbReference>
<dbReference type="InterPro" id="IPR050107">
    <property type="entry name" value="ABC_carbohydrate_import_ATPase"/>
</dbReference>
<accession>A0A0N0U8I4</accession>
<dbReference type="FunFam" id="3.40.50.300:FF:000127">
    <property type="entry name" value="Ribose import ATP-binding protein RbsA"/>
    <property type="match status" value="1"/>
</dbReference>
<dbReference type="InterPro" id="IPR003593">
    <property type="entry name" value="AAA+_ATPase"/>
</dbReference>
<sequence length="496" mass="54719">MSKALLLRDITKRFPLVLANDRISLDLEWGEVLALVGENGAGKSTLMKIVYGLQPADEGEMWVDGKPYKPRSPQDAIRAGIGMVHQHFMLVEPFTVLENLVLGLEPGSSLFLNLEMAREKAQRLMEELGFQVPLDEKVENLPVGLQQRVEILKALYREARILILDEPTAVLTPQEAEELFRFLRTYVAKGNAVIFISHKLKEVLEVSDRITVVRDGRVVGTVKTRETSVEALARMMVGREVVLRVEKGPARPKEVVLEVEGLEAPPRLKGVSFSVRAGEIVGIAGVEGNGQTELVEALTGLRRYRGVARYLGKPLPSSAREVRALLVSHIPEDRLARGLVLDFSVRENAILGDQHRPPFRGFLGFLDEGAMEAHARALVEEFDVRPRSTELSARRFSGGNQQKIVVGRELLRGPRLLIAAQPTRGVDVGAIEFIHKELVAARDQGLAVLLVSADLSEILALSDRILVMYGGRIMGELTPQEATEERLGLLMAGISA</sequence>
<dbReference type="PATRIC" id="fig|271.14.peg.2394"/>
<dbReference type="Pfam" id="PF00005">
    <property type="entry name" value="ABC_tran"/>
    <property type="match status" value="2"/>
</dbReference>
<evidence type="ECO:0000256" key="3">
    <source>
        <dbReference type="ARBA" id="ARBA00022475"/>
    </source>
</evidence>
<evidence type="ECO:0000259" key="9">
    <source>
        <dbReference type="PROSITE" id="PS50893"/>
    </source>
</evidence>
<evidence type="ECO:0000313" key="11">
    <source>
        <dbReference type="Proteomes" id="UP000037685"/>
    </source>
</evidence>
<dbReference type="PROSITE" id="PS00211">
    <property type="entry name" value="ABC_TRANSPORTER_1"/>
    <property type="match status" value="1"/>
</dbReference>
<gene>
    <name evidence="10" type="primary">xylG_2</name>
    <name evidence="10" type="ORF">BVI061214_02318</name>
</gene>
<dbReference type="AlphaFoldDB" id="A0A0N0U8I4"/>
<dbReference type="GO" id="GO:0005886">
    <property type="term" value="C:plasma membrane"/>
    <property type="evidence" value="ECO:0007669"/>
    <property type="project" value="UniProtKB-SubCell"/>
</dbReference>
<evidence type="ECO:0000256" key="5">
    <source>
        <dbReference type="ARBA" id="ARBA00022741"/>
    </source>
</evidence>
<evidence type="ECO:0000256" key="1">
    <source>
        <dbReference type="ARBA" id="ARBA00004202"/>
    </source>
</evidence>
<dbReference type="InterPro" id="IPR017871">
    <property type="entry name" value="ABC_transporter-like_CS"/>
</dbReference>
<dbReference type="CDD" id="cd03216">
    <property type="entry name" value="ABC_Carb_Monos_I"/>
    <property type="match status" value="1"/>
</dbReference>
<evidence type="ECO:0000256" key="2">
    <source>
        <dbReference type="ARBA" id="ARBA00022448"/>
    </source>
</evidence>
<comment type="subcellular location">
    <subcellularLocation>
        <location evidence="1">Cell membrane</location>
        <topology evidence="1">Peripheral membrane protein</topology>
    </subcellularLocation>
</comment>
<dbReference type="RefSeq" id="WP_053768509.1">
    <property type="nucleotide sequence ID" value="NZ_LHCI01000106.1"/>
</dbReference>
<keyword evidence="5" id="KW-0547">Nucleotide-binding</keyword>
<evidence type="ECO:0000256" key="6">
    <source>
        <dbReference type="ARBA" id="ARBA00022840"/>
    </source>
</evidence>
<keyword evidence="7" id="KW-1278">Translocase</keyword>
<keyword evidence="8" id="KW-0472">Membrane</keyword>
<dbReference type="InterPro" id="IPR003439">
    <property type="entry name" value="ABC_transporter-like_ATP-bd"/>
</dbReference>
<dbReference type="EC" id="3.6.3.17" evidence="10"/>
<name>A0A0N0U8I4_THEAQ</name>
<dbReference type="PANTHER" id="PTHR43790:SF4">
    <property type="entry name" value="GUANOSINE IMPORT ATP-BINDING PROTEIN NUPO"/>
    <property type="match status" value="1"/>
</dbReference>
<keyword evidence="2" id="KW-0813">Transport</keyword>
<keyword evidence="4" id="KW-0677">Repeat</keyword>
<protein>
    <submittedName>
        <fullName evidence="10">Xylose import ATP-binding protein XylG</fullName>
        <ecNumber evidence="10">3.6.3.17</ecNumber>
    </submittedName>
</protein>
<feature type="domain" description="ABC transporter" evidence="9">
    <location>
        <begin position="250"/>
        <end position="495"/>
    </location>
</feature>
<dbReference type="GO" id="GO:0005524">
    <property type="term" value="F:ATP binding"/>
    <property type="evidence" value="ECO:0007669"/>
    <property type="project" value="UniProtKB-KW"/>
</dbReference>
<feature type="domain" description="ABC transporter" evidence="9">
    <location>
        <begin position="5"/>
        <end position="240"/>
    </location>
</feature>
<dbReference type="GO" id="GO:0016887">
    <property type="term" value="F:ATP hydrolysis activity"/>
    <property type="evidence" value="ECO:0007669"/>
    <property type="project" value="InterPro"/>
</dbReference>